<organism evidence="21 22">
    <name type="scientific">Haloflavibacter putidus</name>
    <dbReference type="NCBI Taxonomy" id="2576776"/>
    <lineage>
        <taxon>Bacteria</taxon>
        <taxon>Pseudomonadati</taxon>
        <taxon>Bacteroidota</taxon>
        <taxon>Flavobacteriia</taxon>
        <taxon>Flavobacteriales</taxon>
        <taxon>Flavobacteriaceae</taxon>
        <taxon>Haloflavibacter</taxon>
    </lineage>
</organism>
<comment type="catalytic activity">
    <reaction evidence="2">
        <text>a 1,2-diacyl-sn-glycero-3-phosphocholine + H2O = a 1-acyl-sn-glycero-3-phosphocholine + a fatty acid + H(+)</text>
        <dbReference type="Rhea" id="RHEA:15801"/>
        <dbReference type="ChEBI" id="CHEBI:15377"/>
        <dbReference type="ChEBI" id="CHEBI:15378"/>
        <dbReference type="ChEBI" id="CHEBI:28868"/>
        <dbReference type="ChEBI" id="CHEBI:57643"/>
        <dbReference type="ChEBI" id="CHEBI:58168"/>
        <dbReference type="EC" id="3.1.1.4"/>
    </reaction>
</comment>
<feature type="binding site" description="in dimeric form" evidence="20">
    <location>
        <position position="143"/>
    </location>
    <ligand>
        <name>Ca(2+)</name>
        <dbReference type="ChEBI" id="CHEBI:29108"/>
        <label>1</label>
    </ligand>
</feature>
<dbReference type="GO" id="GO:0009279">
    <property type="term" value="C:cell outer membrane"/>
    <property type="evidence" value="ECO:0007669"/>
    <property type="project" value="UniProtKB-SubCell"/>
</dbReference>
<name>A0A507ZTW4_9FLAO</name>
<evidence type="ECO:0000256" key="13">
    <source>
        <dbReference type="ARBA" id="ARBA00022837"/>
    </source>
</evidence>
<dbReference type="GO" id="GO:0008970">
    <property type="term" value="F:phospholipase A1 activity"/>
    <property type="evidence" value="ECO:0007669"/>
    <property type="project" value="UniProtKB-EC"/>
</dbReference>
<feature type="active site" description="Proton acceptor" evidence="19">
    <location>
        <position position="138"/>
    </location>
</feature>
<keyword evidence="15" id="KW-0443">Lipid metabolism</keyword>
<dbReference type="Proteomes" id="UP000317169">
    <property type="component" value="Unassembled WGS sequence"/>
</dbReference>
<comment type="subunit">
    <text evidence="5">Homodimer; dimerization is reversible, and the dimeric form is the active one.</text>
</comment>
<keyword evidence="8" id="KW-1134">Transmembrane beta strand</keyword>
<dbReference type="Pfam" id="PF02253">
    <property type="entry name" value="PLA1"/>
    <property type="match status" value="1"/>
</dbReference>
<dbReference type="GO" id="GO:0046872">
    <property type="term" value="F:metal ion binding"/>
    <property type="evidence" value="ECO:0007669"/>
    <property type="project" value="UniProtKB-KW"/>
</dbReference>
<evidence type="ECO:0000256" key="1">
    <source>
        <dbReference type="ARBA" id="ARBA00000111"/>
    </source>
</evidence>
<evidence type="ECO:0000256" key="8">
    <source>
        <dbReference type="ARBA" id="ARBA00022452"/>
    </source>
</evidence>
<feature type="binding site" description="in dimeric form" evidence="20">
    <location>
        <position position="148"/>
    </location>
    <ligand>
        <name>Ca(2+)</name>
        <dbReference type="ChEBI" id="CHEBI:29108"/>
        <label>1</label>
    </ligand>
</feature>
<dbReference type="EC" id="3.1.1.4" evidence="7"/>
<evidence type="ECO:0000256" key="5">
    <source>
        <dbReference type="ARBA" id="ARBA00011702"/>
    </source>
</evidence>
<dbReference type="EMBL" id="VIAR01000003">
    <property type="protein sequence ID" value="TQD39694.1"/>
    <property type="molecule type" value="Genomic_DNA"/>
</dbReference>
<evidence type="ECO:0000256" key="3">
    <source>
        <dbReference type="ARBA" id="ARBA00004571"/>
    </source>
</evidence>
<protein>
    <recommendedName>
        <fullName evidence="18">Phosphatidylcholine 1-acylhydrolase</fullName>
        <ecNumber evidence="6">3.1.1.32</ecNumber>
        <ecNumber evidence="7">3.1.1.4</ecNumber>
    </recommendedName>
</protein>
<evidence type="ECO:0000256" key="12">
    <source>
        <dbReference type="ARBA" id="ARBA00022801"/>
    </source>
</evidence>
<comment type="cofactor">
    <cofactor evidence="20">
        <name>Ca(2+)</name>
        <dbReference type="ChEBI" id="CHEBI:29108"/>
    </cofactor>
    <text evidence="20">Binds 1 Ca(2+) ion per monomer.</text>
</comment>
<keyword evidence="9" id="KW-0812">Transmembrane</keyword>
<evidence type="ECO:0000256" key="18">
    <source>
        <dbReference type="ARBA" id="ARBA00032375"/>
    </source>
</evidence>
<comment type="caution">
    <text evidence="21">The sequence shown here is derived from an EMBL/GenBank/DDBJ whole genome shotgun (WGS) entry which is preliminary data.</text>
</comment>
<gene>
    <name evidence="21" type="ORF">FKR84_04155</name>
</gene>
<sequence>MKNLVLVSITFLGIISGGNVLNAQRLDREEVDAYIKNMPGFSIHKDNYFITGVPTNKRIDKTTADVKYQISFKQLITRNTLPWDTYLFVTYSQKAFWNIYENSSPFEEINFNPSIGLGKPIFNRDDKMVGMASLMFEHESNGRDSIFSRSWNNLHLQYATALNSKSILKAKAWFPFMYKDGNPDLLDYIGLAEVTYIRELLPRKLSLEIMARKGLEWNWQGALRSRLFYNPFNSANQYFMLEWFAGQAQSLINYKQFTSRIRLGYVIKTDEFDFLRPARKMNK</sequence>
<keyword evidence="12" id="KW-0378">Hydrolase</keyword>
<evidence type="ECO:0000256" key="15">
    <source>
        <dbReference type="ARBA" id="ARBA00023098"/>
    </source>
</evidence>
<evidence type="ECO:0000256" key="10">
    <source>
        <dbReference type="ARBA" id="ARBA00022723"/>
    </source>
</evidence>
<dbReference type="OrthoDB" id="188433at2"/>
<evidence type="ECO:0000256" key="9">
    <source>
        <dbReference type="ARBA" id="ARBA00022692"/>
    </source>
</evidence>
<evidence type="ECO:0000256" key="16">
    <source>
        <dbReference type="ARBA" id="ARBA00023136"/>
    </source>
</evidence>
<dbReference type="Gene3D" id="2.40.230.10">
    <property type="entry name" value="Phospholipase A1"/>
    <property type="match status" value="1"/>
</dbReference>
<dbReference type="RefSeq" id="WP_141420937.1">
    <property type="nucleotide sequence ID" value="NZ_VIAR01000003.1"/>
</dbReference>
<evidence type="ECO:0000256" key="2">
    <source>
        <dbReference type="ARBA" id="ARBA00001604"/>
    </source>
</evidence>
<dbReference type="PRINTS" id="PR01486">
    <property type="entry name" value="PHPHLIPASEA1"/>
</dbReference>
<keyword evidence="22" id="KW-1185">Reference proteome</keyword>
<accession>A0A507ZTW4</accession>
<dbReference type="EC" id="3.1.1.32" evidence="6"/>
<evidence type="ECO:0000256" key="20">
    <source>
        <dbReference type="PIRSR" id="PIRSR603187-2"/>
    </source>
</evidence>
<evidence type="ECO:0000256" key="14">
    <source>
        <dbReference type="ARBA" id="ARBA00022963"/>
    </source>
</evidence>
<comment type="catalytic activity">
    <reaction evidence="1">
        <text>a 1,2-diacyl-sn-glycero-3-phosphocholine + H2O = a 2-acyl-sn-glycero-3-phosphocholine + a fatty acid + H(+)</text>
        <dbReference type="Rhea" id="RHEA:18689"/>
        <dbReference type="ChEBI" id="CHEBI:15377"/>
        <dbReference type="ChEBI" id="CHEBI:15378"/>
        <dbReference type="ChEBI" id="CHEBI:28868"/>
        <dbReference type="ChEBI" id="CHEBI:57643"/>
        <dbReference type="ChEBI" id="CHEBI:57875"/>
        <dbReference type="EC" id="3.1.1.32"/>
    </reaction>
</comment>
<evidence type="ECO:0000313" key="22">
    <source>
        <dbReference type="Proteomes" id="UP000317169"/>
    </source>
</evidence>
<keyword evidence="17" id="KW-0998">Cell outer membrane</keyword>
<reference evidence="21 22" key="1">
    <citation type="submission" date="2019-06" db="EMBL/GenBank/DDBJ databases">
        <title>Flavibacter putida gen. nov., sp. nov., a novel marine bacterium of the family Flavobacteriaceae isolated from coastal seawater.</title>
        <authorList>
            <person name="Feng X."/>
        </authorList>
    </citation>
    <scope>NUCLEOTIDE SEQUENCE [LARGE SCALE GENOMIC DNA]</scope>
    <source>
        <strain evidence="21 22">PLHSN227</strain>
    </source>
</reference>
<keyword evidence="13 20" id="KW-0106">Calcium</keyword>
<keyword evidence="14" id="KW-0442">Lipid degradation</keyword>
<keyword evidence="16" id="KW-0472">Membrane</keyword>
<feature type="active site" description="Nucleophile" evidence="19">
    <location>
        <position position="140"/>
    </location>
</feature>
<evidence type="ECO:0000256" key="4">
    <source>
        <dbReference type="ARBA" id="ARBA00010525"/>
    </source>
</evidence>
<keyword evidence="11" id="KW-0732">Signal</keyword>
<evidence type="ECO:0000313" key="21">
    <source>
        <dbReference type="EMBL" id="TQD39694.1"/>
    </source>
</evidence>
<keyword evidence="10 20" id="KW-0479">Metal-binding</keyword>
<dbReference type="PANTHER" id="PTHR40457">
    <property type="entry name" value="PHOSPHOLIPASE A1"/>
    <property type="match status" value="1"/>
</dbReference>
<dbReference type="GO" id="GO:0016042">
    <property type="term" value="P:lipid catabolic process"/>
    <property type="evidence" value="ECO:0007669"/>
    <property type="project" value="UniProtKB-KW"/>
</dbReference>
<evidence type="ECO:0000256" key="11">
    <source>
        <dbReference type="ARBA" id="ARBA00022729"/>
    </source>
</evidence>
<comment type="similarity">
    <text evidence="4">Belongs to the phospholipase A1 family.</text>
</comment>
<dbReference type="PANTHER" id="PTHR40457:SF1">
    <property type="entry name" value="PHOSPHOLIPASE A1"/>
    <property type="match status" value="1"/>
</dbReference>
<dbReference type="InterPro" id="IPR036541">
    <property type="entry name" value="PLipase_A1_sf"/>
</dbReference>
<evidence type="ECO:0000256" key="17">
    <source>
        <dbReference type="ARBA" id="ARBA00023237"/>
    </source>
</evidence>
<proteinExistence type="inferred from homology"/>
<dbReference type="SUPFAM" id="SSF56931">
    <property type="entry name" value="Outer membrane phospholipase A (OMPLA)"/>
    <property type="match status" value="1"/>
</dbReference>
<comment type="subcellular location">
    <subcellularLocation>
        <location evidence="3">Cell outer membrane</location>
        <topology evidence="3">Multi-pass membrane protein</topology>
    </subcellularLocation>
</comment>
<dbReference type="AlphaFoldDB" id="A0A507ZTW4"/>
<dbReference type="GO" id="GO:0004623">
    <property type="term" value="F:phospholipase A2 activity"/>
    <property type="evidence" value="ECO:0007669"/>
    <property type="project" value="UniProtKB-EC"/>
</dbReference>
<evidence type="ECO:0000256" key="6">
    <source>
        <dbReference type="ARBA" id="ARBA00013179"/>
    </source>
</evidence>
<evidence type="ECO:0000256" key="7">
    <source>
        <dbReference type="ARBA" id="ARBA00013278"/>
    </source>
</evidence>
<evidence type="ECO:0000256" key="19">
    <source>
        <dbReference type="PIRSR" id="PIRSR603187-1"/>
    </source>
</evidence>
<feature type="binding site" description="in dimeric form" evidence="20">
    <location>
        <position position="103"/>
    </location>
    <ligand>
        <name>Ca(2+)</name>
        <dbReference type="ChEBI" id="CHEBI:29108"/>
        <label>1</label>
    </ligand>
</feature>
<dbReference type="InterPro" id="IPR003187">
    <property type="entry name" value="PLipase_A1"/>
</dbReference>